<dbReference type="InterPro" id="IPR053905">
    <property type="entry name" value="EF-G-like_DII"/>
</dbReference>
<keyword evidence="3 8" id="KW-0963">Cytoplasm</keyword>
<feature type="binding site" evidence="8">
    <location>
        <begin position="433"/>
        <end position="436"/>
    </location>
    <ligand>
        <name>GTP</name>
        <dbReference type="ChEBI" id="CHEBI:37565"/>
    </ligand>
</feature>
<dbReference type="Gene3D" id="3.40.50.10050">
    <property type="entry name" value="Translation initiation factor IF- 2, domain 3"/>
    <property type="match status" value="1"/>
</dbReference>
<evidence type="ECO:0000259" key="11">
    <source>
        <dbReference type="PROSITE" id="PS51722"/>
    </source>
</evidence>
<dbReference type="NCBIfam" id="TIGR00487">
    <property type="entry name" value="IF-2"/>
    <property type="match status" value="1"/>
</dbReference>
<keyword evidence="6 8" id="KW-0648">Protein biosynthesis</keyword>
<dbReference type="PROSITE" id="PS01176">
    <property type="entry name" value="IF2"/>
    <property type="match status" value="1"/>
</dbReference>
<keyword evidence="5 8" id="KW-0547">Nucleotide-binding</keyword>
<keyword evidence="7 8" id="KW-0342">GTP-binding</keyword>
<dbReference type="Gene3D" id="3.30.56.50">
    <property type="entry name" value="Putative DNA-binding domain, N-terminal subdomain of bacterial translation initiation factor IF2"/>
    <property type="match status" value="1"/>
</dbReference>
<dbReference type="InterPro" id="IPR000795">
    <property type="entry name" value="T_Tr_GTP-bd_dom"/>
</dbReference>
<dbReference type="InterPro" id="IPR009000">
    <property type="entry name" value="Transl_B-barrel_sf"/>
</dbReference>
<keyword evidence="4 8" id="KW-0396">Initiation factor</keyword>
<feature type="domain" description="Tr-type G" evidence="11">
    <location>
        <begin position="324"/>
        <end position="493"/>
    </location>
</feature>
<reference evidence="13 14" key="1">
    <citation type="submission" date="2016-10" db="EMBL/GenBank/DDBJ databases">
        <authorList>
            <person name="de Groot N.N."/>
        </authorList>
    </citation>
    <scope>NUCLEOTIDE SEQUENCE [LARGE SCALE GENOMIC DNA]</scope>
    <source>
        <strain evidence="13 14">JCM 10630</strain>
    </source>
</reference>
<dbReference type="Pfam" id="PF00009">
    <property type="entry name" value="GTP_EFTU"/>
    <property type="match status" value="1"/>
</dbReference>
<evidence type="ECO:0000313" key="14">
    <source>
        <dbReference type="Proteomes" id="UP000182413"/>
    </source>
</evidence>
<dbReference type="InterPro" id="IPR009061">
    <property type="entry name" value="DNA-bd_dom_put_sf"/>
</dbReference>
<dbReference type="PROSITE" id="PS51722">
    <property type="entry name" value="G_TR_2"/>
    <property type="match status" value="1"/>
</dbReference>
<dbReference type="SUPFAM" id="SSF50447">
    <property type="entry name" value="Translation proteins"/>
    <property type="match status" value="2"/>
</dbReference>
<dbReference type="GO" id="GO:0005525">
    <property type="term" value="F:GTP binding"/>
    <property type="evidence" value="ECO:0007669"/>
    <property type="project" value="UniProtKB-KW"/>
</dbReference>
<organism evidence="13 14">
    <name type="scientific">Ectopseudomonas alcaliphila</name>
    <dbReference type="NCBI Taxonomy" id="101564"/>
    <lineage>
        <taxon>Bacteria</taxon>
        <taxon>Pseudomonadati</taxon>
        <taxon>Pseudomonadota</taxon>
        <taxon>Gammaproteobacteria</taxon>
        <taxon>Pseudomonadales</taxon>
        <taxon>Pseudomonadaceae</taxon>
        <taxon>Ectopseudomonas</taxon>
    </lineage>
</organism>
<dbReference type="PANTHER" id="PTHR43381">
    <property type="entry name" value="TRANSLATION INITIATION FACTOR IF-2-RELATED"/>
    <property type="match status" value="1"/>
</dbReference>
<evidence type="ECO:0000256" key="9">
    <source>
        <dbReference type="RuleBase" id="RU000644"/>
    </source>
</evidence>
<evidence type="ECO:0000313" key="15">
    <source>
        <dbReference type="Proteomes" id="UP001278050"/>
    </source>
</evidence>
<evidence type="ECO:0000256" key="5">
    <source>
        <dbReference type="ARBA" id="ARBA00022741"/>
    </source>
</evidence>
<feature type="region of interest" description="Disordered" evidence="10">
    <location>
        <begin position="93"/>
        <end position="236"/>
    </location>
</feature>
<dbReference type="SUPFAM" id="SSF46955">
    <property type="entry name" value="Putative DNA-binding domain"/>
    <property type="match status" value="1"/>
</dbReference>
<accession>A0A1G7GND2</accession>
<sequence>MTQVTVKELATVVDTPVERLLQQMREAGLSHDSAEQVVTDSEKQALLAHLKSSHGDKVEEPRKITLQRKTTSTLRVAGSKTISVEVRKKKTFVKRSPEEIEAEKQRELEAQRAAAEAERLKAEEEAKRKADEEAKRQPAAAATDSAAPTPVSEPVVAAPVVEVERKKEEVRRPEKARSDEDERRDRKHTQHRPATKEKAPAPRVAPRSVDEESDSFRRGGRGKSKMKKRNQHGFQAPAGPVVRDVAIGETITVGDLAQQMSVKAAEVIKFMFKMGTPATINQVLDQETAQLIAEELGHKVKLVSDTALEDSLAESLKFEGEAFSRAPVVTVMGHVDHGKTSLLDYIRRAKVASGEAGGITQHIGAYHVETDRGMVTFLDTPGHAAFTAMRARGAKATDIVILVVAADDGVMPQTQEAVQHAKAAGVPIVVAVNKIDKPDANPDNIKNGLAALDVIPEEWGGDAPYVHVSAKMGTGIDELLEAVLLQAEVLELKATPSAPGRGVVVESRLDKGRGPVATVLVQDGTLRQGDMVLVGVNYGRVRAMLDENGKPIKEAGPSIPVEILGLDGTPDAGDDMTVVADEKKAREVALFRQGKFREVKLARAHAGKLENIFENMGQEEKKTLNIVLKSDVRGSLEALQGSLSTLGNDEVQVRVVGGGVGGITESDANLALASNAVLFGFNVRADAGARKIVEAEGLDMRYYNVIYDIIEDVKKALTGMLGSDVRENILGTAEVRDVFRSPKFGAVAGCMVIEGTVFRNRPIRVLREDVVIFEGELESLRRFKDDVAEVRNGMECGIGVKSYNDVKVGDKIEVFEKVQVARSL</sequence>
<dbReference type="Gene3D" id="2.40.30.10">
    <property type="entry name" value="Translation factors"/>
    <property type="match status" value="2"/>
</dbReference>
<dbReference type="HAMAP" id="MF_00100_B">
    <property type="entry name" value="IF_2_B"/>
    <property type="match status" value="1"/>
</dbReference>
<gene>
    <name evidence="8 12" type="primary">infB</name>
    <name evidence="13" type="ORF">SAMN05216575_104308</name>
    <name evidence="12" type="ORF">SIM71_19495</name>
</gene>
<dbReference type="InterPro" id="IPR027417">
    <property type="entry name" value="P-loop_NTPase"/>
</dbReference>
<comment type="subcellular location">
    <subcellularLocation>
        <location evidence="8">Cytoplasm</location>
    </subcellularLocation>
</comment>
<comment type="similarity">
    <text evidence="1 8 9">Belongs to the TRAFAC class translation factor GTPase superfamily. Classic translation factor GTPase family. IF-2 subfamily.</text>
</comment>
<evidence type="ECO:0000256" key="4">
    <source>
        <dbReference type="ARBA" id="ARBA00022540"/>
    </source>
</evidence>
<dbReference type="FunFam" id="3.40.50.300:FF:000019">
    <property type="entry name" value="Translation initiation factor IF-2"/>
    <property type="match status" value="1"/>
</dbReference>
<dbReference type="GO" id="GO:0003924">
    <property type="term" value="F:GTPase activity"/>
    <property type="evidence" value="ECO:0007669"/>
    <property type="project" value="UniProtKB-UniRule"/>
</dbReference>
<keyword evidence="15" id="KW-1185">Reference proteome</keyword>
<dbReference type="Proteomes" id="UP001278050">
    <property type="component" value="Unassembled WGS sequence"/>
</dbReference>
<dbReference type="Pfam" id="PF04760">
    <property type="entry name" value="IF2_N"/>
    <property type="match status" value="2"/>
</dbReference>
<dbReference type="InterPro" id="IPR006847">
    <property type="entry name" value="IF2_N"/>
</dbReference>
<feature type="binding site" evidence="8">
    <location>
        <begin position="379"/>
        <end position="383"/>
    </location>
    <ligand>
        <name>GTP</name>
        <dbReference type="ChEBI" id="CHEBI:37565"/>
    </ligand>
</feature>
<dbReference type="EMBL" id="FNAE01000004">
    <property type="protein sequence ID" value="SDE89665.1"/>
    <property type="molecule type" value="Genomic_DNA"/>
</dbReference>
<feature type="region of interest" description="G-domain" evidence="8">
    <location>
        <begin position="327"/>
        <end position="475"/>
    </location>
</feature>
<dbReference type="AlphaFoldDB" id="A0A1G7GND2"/>
<dbReference type="CDD" id="cd03692">
    <property type="entry name" value="mtIF2_IVc"/>
    <property type="match status" value="1"/>
</dbReference>
<dbReference type="InterPro" id="IPR005225">
    <property type="entry name" value="Small_GTP-bd"/>
</dbReference>
<dbReference type="Pfam" id="PF22042">
    <property type="entry name" value="EF-G_D2"/>
    <property type="match status" value="1"/>
</dbReference>
<dbReference type="SUPFAM" id="SSF52540">
    <property type="entry name" value="P-loop containing nucleoside triphosphate hydrolases"/>
    <property type="match status" value="1"/>
</dbReference>
<evidence type="ECO:0000256" key="6">
    <source>
        <dbReference type="ARBA" id="ARBA00022917"/>
    </source>
</evidence>
<feature type="compositionally biased region" description="Basic residues" evidence="10">
    <location>
        <begin position="218"/>
        <end position="231"/>
    </location>
</feature>
<evidence type="ECO:0000256" key="7">
    <source>
        <dbReference type="ARBA" id="ARBA00023134"/>
    </source>
</evidence>
<name>A0A1G7GND2_9GAMM</name>
<dbReference type="Pfam" id="PF08364">
    <property type="entry name" value="IF2_assoc"/>
    <property type="match status" value="1"/>
</dbReference>
<dbReference type="FunFam" id="2.40.30.10:FF:000008">
    <property type="entry name" value="Translation initiation factor IF-2"/>
    <property type="match status" value="1"/>
</dbReference>
<comment type="function">
    <text evidence="8 9">One of the essential components for the initiation of protein synthesis. Protects formylmethionyl-tRNA from spontaneous hydrolysis and promotes its binding to the 30S ribosomal subunits. Also involved in the hydrolysis of GTP during the formation of the 70S ribosomal complex.</text>
</comment>
<feature type="compositionally biased region" description="Basic and acidic residues" evidence="10">
    <location>
        <begin position="208"/>
        <end position="217"/>
    </location>
</feature>
<reference evidence="12 15" key="2">
    <citation type="submission" date="2023-11" db="EMBL/GenBank/DDBJ databases">
        <title>MicrobeMod: A computational toolkit for identifying prokaryotic methylation and restriction-modification with nanopore sequencing.</title>
        <authorList>
            <person name="Crits-Christoph A."/>
            <person name="Kang S.C."/>
            <person name="Lee H."/>
            <person name="Ostrov N."/>
        </authorList>
    </citation>
    <scope>NUCLEOTIDE SEQUENCE [LARGE SCALE GENOMIC DNA]</scope>
    <source>
        <strain evidence="12 15">ATCC BAA-571</strain>
    </source>
</reference>
<feature type="compositionally biased region" description="Basic and acidic residues" evidence="10">
    <location>
        <begin position="95"/>
        <end position="136"/>
    </location>
</feature>
<dbReference type="GO" id="GO:0005829">
    <property type="term" value="C:cytosol"/>
    <property type="evidence" value="ECO:0007669"/>
    <property type="project" value="TreeGrafter"/>
</dbReference>
<dbReference type="NCBIfam" id="TIGR00231">
    <property type="entry name" value="small_GTP"/>
    <property type="match status" value="1"/>
</dbReference>
<evidence type="ECO:0000256" key="8">
    <source>
        <dbReference type="HAMAP-Rule" id="MF_00100"/>
    </source>
</evidence>
<dbReference type="CDD" id="cd01887">
    <property type="entry name" value="IF2_eIF5B"/>
    <property type="match status" value="1"/>
</dbReference>
<evidence type="ECO:0000313" key="12">
    <source>
        <dbReference type="EMBL" id="MDX5994252.1"/>
    </source>
</evidence>
<feature type="compositionally biased region" description="Low complexity" evidence="10">
    <location>
        <begin position="138"/>
        <end position="161"/>
    </location>
</feature>
<dbReference type="InterPro" id="IPR036925">
    <property type="entry name" value="TIF_IF2_dom3_sf"/>
</dbReference>
<dbReference type="FunFam" id="2.40.30.10:FF:000007">
    <property type="entry name" value="Translation initiation factor IF-2"/>
    <property type="match status" value="1"/>
</dbReference>
<evidence type="ECO:0000256" key="3">
    <source>
        <dbReference type="ARBA" id="ARBA00022490"/>
    </source>
</evidence>
<protein>
    <recommendedName>
        <fullName evidence="2 8">Translation initiation factor IF-2</fullName>
    </recommendedName>
</protein>
<dbReference type="Pfam" id="PF11987">
    <property type="entry name" value="IF-2"/>
    <property type="match status" value="1"/>
</dbReference>
<dbReference type="Gene3D" id="3.40.50.300">
    <property type="entry name" value="P-loop containing nucleotide triphosphate hydrolases"/>
    <property type="match status" value="1"/>
</dbReference>
<dbReference type="InterPro" id="IPR000178">
    <property type="entry name" value="TF_IF2_bacterial-like"/>
</dbReference>
<feature type="compositionally biased region" description="Basic and acidic residues" evidence="10">
    <location>
        <begin position="162"/>
        <end position="184"/>
    </location>
</feature>
<dbReference type="SUPFAM" id="SSF52156">
    <property type="entry name" value="Initiation factor IF2/eIF5b, domain 3"/>
    <property type="match status" value="1"/>
</dbReference>
<dbReference type="CDD" id="cd03702">
    <property type="entry name" value="IF2_mtIF2_II"/>
    <property type="match status" value="1"/>
</dbReference>
<feature type="binding site" evidence="8">
    <location>
        <begin position="333"/>
        <end position="340"/>
    </location>
    <ligand>
        <name>GTP</name>
        <dbReference type="ChEBI" id="CHEBI:37565"/>
    </ligand>
</feature>
<dbReference type="EMBL" id="JAWXXP010000001">
    <property type="protein sequence ID" value="MDX5994252.1"/>
    <property type="molecule type" value="Genomic_DNA"/>
</dbReference>
<dbReference type="GO" id="GO:0003743">
    <property type="term" value="F:translation initiation factor activity"/>
    <property type="evidence" value="ECO:0007669"/>
    <property type="project" value="UniProtKB-UniRule"/>
</dbReference>
<evidence type="ECO:0000256" key="1">
    <source>
        <dbReference type="ARBA" id="ARBA00007733"/>
    </source>
</evidence>
<evidence type="ECO:0000313" key="13">
    <source>
        <dbReference type="EMBL" id="SDE89665.1"/>
    </source>
</evidence>
<evidence type="ECO:0000256" key="2">
    <source>
        <dbReference type="ARBA" id="ARBA00020675"/>
    </source>
</evidence>
<dbReference type="InterPro" id="IPR023115">
    <property type="entry name" value="TIF_IF2_dom3"/>
</dbReference>
<dbReference type="InterPro" id="IPR015760">
    <property type="entry name" value="TIF_IF2"/>
</dbReference>
<dbReference type="FunFam" id="3.40.50.10050:FF:000001">
    <property type="entry name" value="Translation initiation factor IF-2"/>
    <property type="match status" value="1"/>
</dbReference>
<dbReference type="InterPro" id="IPR044145">
    <property type="entry name" value="IF2_II"/>
</dbReference>
<proteinExistence type="inferred from homology"/>
<dbReference type="OrthoDB" id="9811804at2"/>
<dbReference type="Proteomes" id="UP000182413">
    <property type="component" value="Unassembled WGS sequence"/>
</dbReference>
<evidence type="ECO:0000256" key="10">
    <source>
        <dbReference type="SAM" id="MobiDB-lite"/>
    </source>
</evidence>
<dbReference type="PANTHER" id="PTHR43381:SF5">
    <property type="entry name" value="TR-TYPE G DOMAIN-CONTAINING PROTEIN"/>
    <property type="match status" value="1"/>
</dbReference>
<dbReference type="RefSeq" id="WP_074679477.1">
    <property type="nucleotide sequence ID" value="NZ_CBCSET010000004.1"/>
</dbReference>
<dbReference type="InterPro" id="IPR013575">
    <property type="entry name" value="IF2_assoc_dom_bac"/>
</dbReference>